<evidence type="ECO:0000256" key="3">
    <source>
        <dbReference type="ARBA" id="ARBA00022679"/>
    </source>
</evidence>
<organism evidence="7 8">
    <name type="scientific">Cuscuta epithymum</name>
    <dbReference type="NCBI Taxonomy" id="186058"/>
    <lineage>
        <taxon>Eukaryota</taxon>
        <taxon>Viridiplantae</taxon>
        <taxon>Streptophyta</taxon>
        <taxon>Embryophyta</taxon>
        <taxon>Tracheophyta</taxon>
        <taxon>Spermatophyta</taxon>
        <taxon>Magnoliopsida</taxon>
        <taxon>eudicotyledons</taxon>
        <taxon>Gunneridae</taxon>
        <taxon>Pentapetalae</taxon>
        <taxon>asterids</taxon>
        <taxon>lamiids</taxon>
        <taxon>Solanales</taxon>
        <taxon>Convolvulaceae</taxon>
        <taxon>Cuscuteae</taxon>
        <taxon>Cuscuta</taxon>
        <taxon>Cuscuta subgen. Cuscuta</taxon>
    </lineage>
</organism>
<gene>
    <name evidence="7" type="ORF">CEPIT_LOCUS38168</name>
</gene>
<evidence type="ECO:0000256" key="2">
    <source>
        <dbReference type="ARBA" id="ARBA00021099"/>
    </source>
</evidence>
<dbReference type="GO" id="GO:0061651">
    <property type="term" value="F:Atg12 conjugating enzyme activity"/>
    <property type="evidence" value="ECO:0007669"/>
    <property type="project" value="TreeGrafter"/>
</dbReference>
<dbReference type="GO" id="GO:0000422">
    <property type="term" value="P:autophagy of mitochondrion"/>
    <property type="evidence" value="ECO:0007669"/>
    <property type="project" value="TreeGrafter"/>
</dbReference>
<sequence length="156" mass="18043">MVMVQMSKASWGLFHWSRRLSLRGVCNSTFPPPGSTVEDNHEYDDNVIKETGCLEEDDIVDSAALVQAQRCERCRYDFHIVYCLSYRVPVQPLALQELEKNIPGSTRQELAVHKWTIITQEEHPYRNQPWFSLHPCGTSEWIKILFTRDTSAFVLG</sequence>
<dbReference type="InterPro" id="IPR007135">
    <property type="entry name" value="Atg3/Atg10"/>
</dbReference>
<dbReference type="Gene3D" id="3.30.1460.50">
    <property type="match status" value="1"/>
</dbReference>
<evidence type="ECO:0000256" key="1">
    <source>
        <dbReference type="ARBA" id="ARBA00005696"/>
    </source>
</evidence>
<name>A0AAV0FWY7_9ASTE</name>
<keyword evidence="5" id="KW-0072">Autophagy</keyword>
<keyword evidence="8" id="KW-1185">Reference proteome</keyword>
<dbReference type="GO" id="GO:0005829">
    <property type="term" value="C:cytosol"/>
    <property type="evidence" value="ECO:0007669"/>
    <property type="project" value="TreeGrafter"/>
</dbReference>
<evidence type="ECO:0000256" key="4">
    <source>
        <dbReference type="ARBA" id="ARBA00022786"/>
    </source>
</evidence>
<keyword evidence="4" id="KW-0833">Ubl conjugation pathway</keyword>
<dbReference type="GO" id="GO:0000045">
    <property type="term" value="P:autophagosome assembly"/>
    <property type="evidence" value="ECO:0007669"/>
    <property type="project" value="TreeGrafter"/>
</dbReference>
<evidence type="ECO:0000256" key="5">
    <source>
        <dbReference type="ARBA" id="ARBA00023006"/>
    </source>
</evidence>
<dbReference type="Proteomes" id="UP001152523">
    <property type="component" value="Unassembled WGS sequence"/>
</dbReference>
<evidence type="ECO:0000256" key="6">
    <source>
        <dbReference type="ARBA" id="ARBA00029833"/>
    </source>
</evidence>
<comment type="similarity">
    <text evidence="1">Belongs to the ATG10 family.</text>
</comment>
<comment type="caution">
    <text evidence="7">The sequence shown here is derived from an EMBL/GenBank/DDBJ whole genome shotgun (WGS) entry which is preliminary data.</text>
</comment>
<evidence type="ECO:0000313" key="7">
    <source>
        <dbReference type="EMBL" id="CAH9140210.1"/>
    </source>
</evidence>
<dbReference type="GO" id="GO:0032446">
    <property type="term" value="P:protein modification by small protein conjugation"/>
    <property type="evidence" value="ECO:0007669"/>
    <property type="project" value="TreeGrafter"/>
</dbReference>
<dbReference type="AlphaFoldDB" id="A0AAV0FWY7"/>
<dbReference type="PANTHER" id="PTHR14957:SF1">
    <property type="entry name" value="UBIQUITIN-LIKE-CONJUGATING ENZYME ATG10"/>
    <property type="match status" value="1"/>
</dbReference>
<reference evidence="7" key="1">
    <citation type="submission" date="2022-07" db="EMBL/GenBank/DDBJ databases">
        <authorList>
            <person name="Macas J."/>
            <person name="Novak P."/>
            <person name="Neumann P."/>
        </authorList>
    </citation>
    <scope>NUCLEOTIDE SEQUENCE</scope>
</reference>
<evidence type="ECO:0000313" key="8">
    <source>
        <dbReference type="Proteomes" id="UP001152523"/>
    </source>
</evidence>
<accession>A0AAV0FWY7</accession>
<dbReference type="PANTHER" id="PTHR14957">
    <property type="entry name" value="UBIQUITIN-LIKE-CONJUGATING ENZYME ATG10"/>
    <property type="match status" value="1"/>
</dbReference>
<proteinExistence type="inferred from homology"/>
<dbReference type="Pfam" id="PF03987">
    <property type="entry name" value="Autophagy_act_C"/>
    <property type="match status" value="1"/>
</dbReference>
<protein>
    <recommendedName>
        <fullName evidence="2">Ubiquitin-like-conjugating enzyme ATG10</fullName>
    </recommendedName>
    <alternativeName>
        <fullName evidence="6">Autophagy-related protein 10</fullName>
    </alternativeName>
</protein>
<keyword evidence="3" id="KW-0808">Transferase</keyword>
<dbReference type="EMBL" id="CAMAPF010001023">
    <property type="protein sequence ID" value="CAH9140210.1"/>
    <property type="molecule type" value="Genomic_DNA"/>
</dbReference>